<feature type="compositionally biased region" description="Gly residues" evidence="1">
    <location>
        <begin position="857"/>
        <end position="873"/>
    </location>
</feature>
<dbReference type="SUPFAM" id="SSF53300">
    <property type="entry name" value="vWA-like"/>
    <property type="match status" value="1"/>
</dbReference>
<dbReference type="PROSITE" id="PS50234">
    <property type="entry name" value="VWFA"/>
    <property type="match status" value="1"/>
</dbReference>
<organism evidence="5 6">
    <name type="scientific">Corynebacterium maris DSM 45190</name>
    <dbReference type="NCBI Taxonomy" id="1224163"/>
    <lineage>
        <taxon>Bacteria</taxon>
        <taxon>Bacillati</taxon>
        <taxon>Actinomycetota</taxon>
        <taxon>Actinomycetes</taxon>
        <taxon>Mycobacteriales</taxon>
        <taxon>Corynebacteriaceae</taxon>
        <taxon>Corynebacterium</taxon>
    </lineage>
</organism>
<evidence type="ECO:0000256" key="2">
    <source>
        <dbReference type="SAM" id="Phobius"/>
    </source>
</evidence>
<keyword evidence="6" id="KW-1185">Reference proteome</keyword>
<dbReference type="PATRIC" id="fig|1224163.3.peg.486"/>
<protein>
    <recommendedName>
        <fullName evidence="4">VWFA domain-containing protein</fullName>
    </recommendedName>
</protein>
<dbReference type="InterPro" id="IPR002035">
    <property type="entry name" value="VWF_A"/>
</dbReference>
<name>S5T0A9_9CORY</name>
<feature type="transmembrane region" description="Helical" evidence="2">
    <location>
        <begin position="649"/>
        <end position="671"/>
    </location>
</feature>
<dbReference type="PROSITE" id="PS51318">
    <property type="entry name" value="TAT"/>
    <property type="match status" value="1"/>
</dbReference>
<reference evidence="5 6" key="1">
    <citation type="submission" date="2012-11" db="EMBL/GenBank/DDBJ databases">
        <title>The complete genome sequence of Corynebacterium maris Coryn-1 (=DSM 45190).</title>
        <authorList>
            <person name="Schaffert L."/>
            <person name="Albersmeier A."/>
            <person name="Kalinowski J."/>
            <person name="Ruckert C."/>
        </authorList>
    </citation>
    <scope>NUCLEOTIDE SEQUENCE [LARGE SCALE GENOMIC DNA]</scope>
    <source>
        <strain evidence="6">Coryn-1</strain>
    </source>
</reference>
<feature type="compositionally biased region" description="Low complexity" evidence="1">
    <location>
        <begin position="844"/>
        <end position="856"/>
    </location>
</feature>
<feature type="chain" id="PRO_5004539991" description="VWFA domain-containing protein" evidence="3">
    <location>
        <begin position="33"/>
        <end position="882"/>
    </location>
</feature>
<dbReference type="OrthoDB" id="4424690at2"/>
<dbReference type="AlphaFoldDB" id="S5T0A9"/>
<dbReference type="Proteomes" id="UP000015388">
    <property type="component" value="Chromosome"/>
</dbReference>
<keyword evidence="2" id="KW-0472">Membrane</keyword>
<dbReference type="EMBL" id="CP003924">
    <property type="protein sequence ID" value="AGS33965.1"/>
    <property type="molecule type" value="Genomic_DNA"/>
</dbReference>
<dbReference type="STRING" id="1224163.B841_02410"/>
<feature type="region of interest" description="Disordered" evidence="1">
    <location>
        <begin position="829"/>
        <end position="882"/>
    </location>
</feature>
<dbReference type="KEGG" id="cmd:B841_02410"/>
<evidence type="ECO:0000313" key="5">
    <source>
        <dbReference type="EMBL" id="AGS33965.1"/>
    </source>
</evidence>
<proteinExistence type="predicted"/>
<dbReference type="InterPro" id="IPR006311">
    <property type="entry name" value="TAT_signal"/>
</dbReference>
<dbReference type="InterPro" id="IPR036465">
    <property type="entry name" value="vWFA_dom_sf"/>
</dbReference>
<dbReference type="eggNOG" id="ENOG502Z9PW">
    <property type="taxonomic scope" value="Bacteria"/>
</dbReference>
<evidence type="ECO:0000313" key="6">
    <source>
        <dbReference type="Proteomes" id="UP000015388"/>
    </source>
</evidence>
<gene>
    <name evidence="5" type="ORF">B841_02410</name>
</gene>
<feature type="domain" description="VWFA" evidence="4">
    <location>
        <begin position="58"/>
        <end position="289"/>
    </location>
</feature>
<feature type="signal peptide" evidence="3">
    <location>
        <begin position="1"/>
        <end position="32"/>
    </location>
</feature>
<dbReference type="RefSeq" id="WP_020933900.1">
    <property type="nucleotide sequence ID" value="NC_021915.1"/>
</dbReference>
<keyword evidence="2" id="KW-1133">Transmembrane helix</keyword>
<evidence type="ECO:0000256" key="3">
    <source>
        <dbReference type="SAM" id="SignalP"/>
    </source>
</evidence>
<dbReference type="HOGENOM" id="CLU_011847_0_0_11"/>
<sequence>MTFTRSLFKRAAATAAAAVLAGFAGLGGQALAQEAPPVENNDALGQFGACMAGEGTADLLIIMDESASLSEEEYGATDADDLRVSAAKDFVSELARTSEETGSDIRVRTAGFGTDYYDSPDGVSGNIKNPDDYDEGMSQEMLSYGGWNSLTDGVGAVHGELDKFSERTLDMYTEYPDALRGTLSSFGDSESPCRAAMMFSDGEMTTAEDDAEAAASQMCSPEGVVSQVRLAGIQLFTVGLNEGGEQDMSVLRSLSEGGDTDCGSPVTPNGQFFEGSDAAGLLAAFRSALPNPGGTSQSGINVNEIFTFTLDNSVSPVSLEAQPSEQLGEGEELIPVLIPPTGEPVELTTGGRQAIGEADVTVSLHDWAPGAVDVEMENTGDWAGAWGLGYRSVNADDASYRASLTIKPGMNLQITDPTDNSTGSLRAMNSDTLSASLLDQDGQPVTLDGDAQLTASFLTNDGEEVVLVDGAPLGEGQPVDISLDPIDRVSVGTLIASANITTAPAEGVAGTELNPVMSQHSLSVSLENMPTPPASLDLGSVTQETVEVDAPVTGPGRVWVESGELGNASLPEGVTVAVDSPADSMDNAIQLERDETGVLPLTFTVEELADGPLVGEVIVHSAEADGSNPSQISVPVRGAMSVPVDQATFWAALIVAVIVAIGVPLAVLYAMRYFGGTIPRTPRVYAQRIPVRVEGHRLVNAQTGQPFTVSHNDFLSSAPVDMRPRNVNVAGVNLNVKYGPWPFTAAQVVADDGLSISSKGEQKGTDAVLPLAIQNTWFVTMNPHSDTDATVVMMVDELAHGEKVENMERDVLQRAPDLIGDLADQREEALAKESTTAAGGGGASPEPAVEAAAQEQQGGGPFGGGTGSGGGGQPPRTPGPFG</sequence>
<accession>S5T0A9</accession>
<evidence type="ECO:0000259" key="4">
    <source>
        <dbReference type="PROSITE" id="PS50234"/>
    </source>
</evidence>
<keyword evidence="2" id="KW-0812">Transmembrane</keyword>
<evidence type="ECO:0000256" key="1">
    <source>
        <dbReference type="SAM" id="MobiDB-lite"/>
    </source>
</evidence>
<keyword evidence="3" id="KW-0732">Signal</keyword>
<dbReference type="Gene3D" id="3.40.50.410">
    <property type="entry name" value="von Willebrand factor, type A domain"/>
    <property type="match status" value="1"/>
</dbReference>